<dbReference type="EMBL" id="FLQR01000010">
    <property type="protein sequence ID" value="SBS74519.1"/>
    <property type="molecule type" value="Genomic_DNA"/>
</dbReference>
<name>A0A1Y5PB12_9MICO</name>
<dbReference type="AlphaFoldDB" id="A0A1Y5PB12"/>
<protein>
    <submittedName>
        <fullName evidence="2">Uncharacterized protein</fullName>
    </submittedName>
</protein>
<accession>A0A1Y5PB12</accession>
<reference evidence="2" key="1">
    <citation type="submission" date="2016-03" db="EMBL/GenBank/DDBJ databases">
        <authorList>
            <person name="Ploux O."/>
        </authorList>
    </citation>
    <scope>NUCLEOTIDE SEQUENCE</scope>
    <source>
        <strain evidence="2">UC1</strain>
    </source>
</reference>
<organism evidence="2">
    <name type="scientific">uncultured Microbacterium sp</name>
    <dbReference type="NCBI Taxonomy" id="191216"/>
    <lineage>
        <taxon>Bacteria</taxon>
        <taxon>Bacillati</taxon>
        <taxon>Actinomycetota</taxon>
        <taxon>Actinomycetes</taxon>
        <taxon>Micrococcales</taxon>
        <taxon>Microbacteriaceae</taxon>
        <taxon>Microbacterium</taxon>
        <taxon>environmental samples</taxon>
    </lineage>
</organism>
<feature type="region of interest" description="Disordered" evidence="1">
    <location>
        <begin position="1"/>
        <end position="20"/>
    </location>
</feature>
<sequence length="64" mass="6415">MSQNRRVSPGAPASAVTSARGVSQNLRVDAALARVMCDTCGAVGGWRAGTPYARAVPDGATLAA</sequence>
<evidence type="ECO:0000313" key="2">
    <source>
        <dbReference type="EMBL" id="SBS74519.1"/>
    </source>
</evidence>
<evidence type="ECO:0000256" key="1">
    <source>
        <dbReference type="SAM" id="MobiDB-lite"/>
    </source>
</evidence>
<proteinExistence type="predicted"/>
<gene>
    <name evidence="2" type="ORF">MIPYR_60189</name>
</gene>